<feature type="region of interest" description="Disordered" evidence="2">
    <location>
        <begin position="513"/>
        <end position="537"/>
    </location>
</feature>
<accession>A0ABY7V656</accession>
<feature type="compositionally biased region" description="Low complexity" evidence="2">
    <location>
        <begin position="349"/>
        <end position="365"/>
    </location>
</feature>
<reference evidence="4 5" key="1">
    <citation type="submission" date="2022-12" db="EMBL/GenBank/DDBJ databases">
        <title>Genome Sequence of Deinococcus aquaticus Type Strain PB314.</title>
        <authorList>
            <person name="Albert C."/>
            <person name="Hill J."/>
            <person name="Boren L."/>
            <person name="Scholz-Ng S."/>
            <person name="Fatema N."/>
            <person name="Grosso R."/>
            <person name="Soboslay E."/>
            <person name="Tuohy J."/>
        </authorList>
    </citation>
    <scope>NUCLEOTIDE SEQUENCE [LARGE SCALE GENOMIC DNA]</scope>
    <source>
        <strain evidence="4 5">PB-314</strain>
    </source>
</reference>
<dbReference type="InterPro" id="IPR036625">
    <property type="entry name" value="E3-bd_dom_sf"/>
</dbReference>
<dbReference type="Proteomes" id="UP001217044">
    <property type="component" value="Chromosome"/>
</dbReference>
<sequence length="718" mass="73588">MERIAPLAKILAEANGIDWQKLNGTGSGGMIVEQDILNYLSRVMSGEEDPPSTPVDPTPAGWTGDEIPSADMLNKAGMNADMLSRAGVDTDITAFVEQARTASPQVPATPAASTLADEDLEFELDDEDSAPDAPAPAFSTPSFTDPAPMPAAPVAPAVPEVTAPAFATPVFSAPMPTAPEPVMQAPVTPEPVMQVPVVEAPRMEAPVIEAPVMEAPVVEAPVMETPVVEAPVMEAVAPQAPAAPQVADIAAPAAATGLAAGLGSLLSRLYQKPAPEAASQATTPDITAPDINTPAFTAPVAAEPEVTAPPVHLPDLTTPAAQIPDAQTPDVQVAAEAEPTSVPAFHFDPTPAAQTPAAQPEVPATMPEPEQTGTPAMPTWTDGREADDHAWTEPTQTEQTQAAAPATDAAPLEDAAPVAEIAPVEAASTGDVTTDEMPVEVAEAAPAAAEDTVDASPTEQAPVEEAPIEAAPVEPDPVDEPAEEPAAEPVSAQEPVEEVEAEVTAPVAAELTPAADDAQDTESGEAPVEELQPEPAQEPQVLVAPVAVADTNSTQVVHAQGEGSPANAVWFGAYLRRDANVTALHDLQGQVSAALDQALPLGLLVARAAQRHADTLSLGSVAVQGESHAHTVGTGSLRDALAQLDTAYDGDTPDLLIVDAGAHGLDDLHYPHTLTLSVGRMQNGRAPLSLNGDVDAARAAKFLAQVAEALEQPILLVL</sequence>
<keyword evidence="5" id="KW-1185">Reference proteome</keyword>
<dbReference type="SUPFAM" id="SSF47005">
    <property type="entry name" value="Peripheral subunit-binding domain of 2-oxo acid dehydrogenase complex"/>
    <property type="match status" value="1"/>
</dbReference>
<dbReference type="PROSITE" id="PS51826">
    <property type="entry name" value="PSBD"/>
    <property type="match status" value="1"/>
</dbReference>
<feature type="region of interest" description="Disordered" evidence="2">
    <location>
        <begin position="125"/>
        <end position="150"/>
    </location>
</feature>
<evidence type="ECO:0000259" key="3">
    <source>
        <dbReference type="PROSITE" id="PS51826"/>
    </source>
</evidence>
<evidence type="ECO:0000313" key="5">
    <source>
        <dbReference type="Proteomes" id="UP001217044"/>
    </source>
</evidence>
<dbReference type="Pfam" id="PF02817">
    <property type="entry name" value="E3_binding"/>
    <property type="match status" value="1"/>
</dbReference>
<feature type="compositionally biased region" description="Acidic residues" evidence="2">
    <location>
        <begin position="517"/>
        <end position="532"/>
    </location>
</feature>
<feature type="region of interest" description="Disordered" evidence="2">
    <location>
        <begin position="472"/>
        <end position="499"/>
    </location>
</feature>
<feature type="compositionally biased region" description="Low complexity" evidence="2">
    <location>
        <begin position="392"/>
        <end position="410"/>
    </location>
</feature>
<feature type="compositionally biased region" description="Acidic residues" evidence="2">
    <location>
        <begin position="476"/>
        <end position="486"/>
    </location>
</feature>
<feature type="region of interest" description="Disordered" evidence="2">
    <location>
        <begin position="45"/>
        <end position="71"/>
    </location>
</feature>
<feature type="domain" description="Peripheral subunit-binding (PSBD)" evidence="3">
    <location>
        <begin position="3"/>
        <end position="40"/>
    </location>
</feature>
<dbReference type="InterPro" id="IPR004167">
    <property type="entry name" value="PSBD"/>
</dbReference>
<organism evidence="4 5">
    <name type="scientific">Deinococcus aquaticus</name>
    <dbReference type="NCBI Taxonomy" id="328692"/>
    <lineage>
        <taxon>Bacteria</taxon>
        <taxon>Thermotogati</taxon>
        <taxon>Deinococcota</taxon>
        <taxon>Deinococci</taxon>
        <taxon>Deinococcales</taxon>
        <taxon>Deinococcaceae</taxon>
        <taxon>Deinococcus</taxon>
    </lineage>
</organism>
<feature type="compositionally biased region" description="Basic and acidic residues" evidence="2">
    <location>
        <begin position="382"/>
        <end position="391"/>
    </location>
</feature>
<proteinExistence type="inferred from homology"/>
<protein>
    <submittedName>
        <fullName evidence="4">E3 binding domain-containing protein</fullName>
    </submittedName>
</protein>
<gene>
    <name evidence="4" type="ORF">M8445_05160</name>
</gene>
<evidence type="ECO:0000256" key="2">
    <source>
        <dbReference type="SAM" id="MobiDB-lite"/>
    </source>
</evidence>
<dbReference type="Gene3D" id="4.10.320.10">
    <property type="entry name" value="E3-binding domain"/>
    <property type="match status" value="1"/>
</dbReference>
<feature type="compositionally biased region" description="Low complexity" evidence="2">
    <location>
        <begin position="131"/>
        <end position="146"/>
    </location>
</feature>
<evidence type="ECO:0000313" key="4">
    <source>
        <dbReference type="EMBL" id="WDA59603.1"/>
    </source>
</evidence>
<feature type="region of interest" description="Disordered" evidence="2">
    <location>
        <begin position="342"/>
        <end position="410"/>
    </location>
</feature>
<name>A0ABY7V656_9DEIO</name>
<dbReference type="EMBL" id="CP115165">
    <property type="protein sequence ID" value="WDA59603.1"/>
    <property type="molecule type" value="Genomic_DNA"/>
</dbReference>
<evidence type="ECO:0000256" key="1">
    <source>
        <dbReference type="ARBA" id="ARBA00007317"/>
    </source>
</evidence>
<comment type="similarity">
    <text evidence="1">Belongs to the 2-oxoacid dehydrogenase family.</text>
</comment>